<gene>
    <name evidence="1" type="ORF">L3X38_002841</name>
</gene>
<evidence type="ECO:0000313" key="1">
    <source>
        <dbReference type="EMBL" id="KAI5349950.1"/>
    </source>
</evidence>
<proteinExistence type="predicted"/>
<sequence length="74" mass="8058">MFLSSTELSLKKKVDWVGAGEVELTQSQPHCFLLFGLNPSRSASSSSSFLSEALGTPENSEHWKWLSVTKLGAS</sequence>
<protein>
    <submittedName>
        <fullName evidence="1">Uncharacterized protein</fullName>
    </submittedName>
</protein>
<organism evidence="1 2">
    <name type="scientific">Prunus dulcis</name>
    <name type="common">Almond</name>
    <name type="synonym">Amygdalus dulcis</name>
    <dbReference type="NCBI Taxonomy" id="3755"/>
    <lineage>
        <taxon>Eukaryota</taxon>
        <taxon>Viridiplantae</taxon>
        <taxon>Streptophyta</taxon>
        <taxon>Embryophyta</taxon>
        <taxon>Tracheophyta</taxon>
        <taxon>Spermatophyta</taxon>
        <taxon>Magnoliopsida</taxon>
        <taxon>eudicotyledons</taxon>
        <taxon>Gunneridae</taxon>
        <taxon>Pentapetalae</taxon>
        <taxon>rosids</taxon>
        <taxon>fabids</taxon>
        <taxon>Rosales</taxon>
        <taxon>Rosaceae</taxon>
        <taxon>Amygdaloideae</taxon>
        <taxon>Amygdaleae</taxon>
        <taxon>Prunus</taxon>
    </lineage>
</organism>
<evidence type="ECO:0000313" key="2">
    <source>
        <dbReference type="Proteomes" id="UP001054821"/>
    </source>
</evidence>
<name>A0AAD4WUU1_PRUDU</name>
<dbReference type="EMBL" id="JAJFAZ020000001">
    <property type="protein sequence ID" value="KAI5349950.1"/>
    <property type="molecule type" value="Genomic_DNA"/>
</dbReference>
<reference evidence="1 2" key="1">
    <citation type="journal article" date="2022" name="G3 (Bethesda)">
        <title>Whole-genome sequence and methylome profiling of the almond [Prunus dulcis (Mill.) D.A. Webb] cultivar 'Nonpareil'.</title>
        <authorList>
            <person name="D'Amico-Willman K.M."/>
            <person name="Ouma W.Z."/>
            <person name="Meulia T."/>
            <person name="Sideli G.M."/>
            <person name="Gradziel T.M."/>
            <person name="Fresnedo-Ramirez J."/>
        </authorList>
    </citation>
    <scope>NUCLEOTIDE SEQUENCE [LARGE SCALE GENOMIC DNA]</scope>
    <source>
        <strain evidence="1">Clone GOH B32 T37-40</strain>
    </source>
</reference>
<accession>A0AAD4WUU1</accession>
<comment type="caution">
    <text evidence="1">The sequence shown here is derived from an EMBL/GenBank/DDBJ whole genome shotgun (WGS) entry which is preliminary data.</text>
</comment>
<keyword evidence="2" id="KW-1185">Reference proteome</keyword>
<dbReference type="AlphaFoldDB" id="A0AAD4WUU1"/>
<dbReference type="Proteomes" id="UP001054821">
    <property type="component" value="Chromosome 1"/>
</dbReference>